<reference evidence="4 5" key="1">
    <citation type="submission" date="2016-03" db="EMBL/GenBank/DDBJ databases">
        <authorList>
            <person name="Ploux O."/>
        </authorList>
    </citation>
    <scope>NUCLEOTIDE SEQUENCE [LARGE SCALE GENOMIC DNA]</scope>
    <source>
        <strain evidence="4 5">UAMH 11012</strain>
    </source>
</reference>
<accession>A0A1L7X914</accession>
<evidence type="ECO:0000256" key="1">
    <source>
        <dbReference type="ARBA" id="ARBA00004685"/>
    </source>
</evidence>
<sequence>MTCANSNYELVKEIDVEEPFLPHPSNHRRDHHRPALSQWMVVLITIILTTTIICSLQAVYLTFQPQTLCNVDDSKKGFATEWDVLTPTIETELVRYTNAFRYNATDKTYYREFDPKEPQYVGTPSPEIDDAWNELLRGQYLAITEQEAKRLENPVPIRGYYLAEPEVMHSLHCVNAIRKALSHEYYLTHDKHKLPEAVHQVHVEHCLDQLRQNIQCAGDLTPVPLRPFGDEPNINLIGEPQVHTCRKWKTFRDFYTQRGDEYGMLDSGGT</sequence>
<keyword evidence="3" id="KW-0472">Membrane</keyword>
<dbReference type="Proteomes" id="UP000184330">
    <property type="component" value="Unassembled WGS sequence"/>
</dbReference>
<keyword evidence="5" id="KW-1185">Reference proteome</keyword>
<evidence type="ECO:0000313" key="4">
    <source>
        <dbReference type="EMBL" id="CZR61511.1"/>
    </source>
</evidence>
<dbReference type="InterPro" id="IPR021765">
    <property type="entry name" value="UstYa-like"/>
</dbReference>
<dbReference type="STRING" id="576137.A0A1L7X914"/>
<dbReference type="PANTHER" id="PTHR33365">
    <property type="entry name" value="YALI0B05434P"/>
    <property type="match status" value="1"/>
</dbReference>
<dbReference type="EMBL" id="FJOG01000018">
    <property type="protein sequence ID" value="CZR61511.1"/>
    <property type="molecule type" value="Genomic_DNA"/>
</dbReference>
<proteinExistence type="inferred from homology"/>
<dbReference type="PANTHER" id="PTHR33365:SF4">
    <property type="entry name" value="CYCLOCHLOROTINE BIOSYNTHESIS PROTEIN O"/>
    <property type="match status" value="1"/>
</dbReference>
<organism evidence="4 5">
    <name type="scientific">Phialocephala subalpina</name>
    <dbReference type="NCBI Taxonomy" id="576137"/>
    <lineage>
        <taxon>Eukaryota</taxon>
        <taxon>Fungi</taxon>
        <taxon>Dikarya</taxon>
        <taxon>Ascomycota</taxon>
        <taxon>Pezizomycotina</taxon>
        <taxon>Leotiomycetes</taxon>
        <taxon>Helotiales</taxon>
        <taxon>Mollisiaceae</taxon>
        <taxon>Phialocephala</taxon>
        <taxon>Phialocephala fortinii species complex</taxon>
    </lineage>
</organism>
<dbReference type="OrthoDB" id="3687641at2759"/>
<comment type="similarity">
    <text evidence="2">Belongs to the ustYa family.</text>
</comment>
<name>A0A1L7X914_9HELO</name>
<dbReference type="GO" id="GO:0043386">
    <property type="term" value="P:mycotoxin biosynthetic process"/>
    <property type="evidence" value="ECO:0007669"/>
    <property type="project" value="InterPro"/>
</dbReference>
<evidence type="ECO:0000256" key="3">
    <source>
        <dbReference type="SAM" id="Phobius"/>
    </source>
</evidence>
<protein>
    <recommendedName>
        <fullName evidence="6">Tat pathway signal sequence</fullName>
    </recommendedName>
</protein>
<evidence type="ECO:0000313" key="5">
    <source>
        <dbReference type="Proteomes" id="UP000184330"/>
    </source>
</evidence>
<evidence type="ECO:0000256" key="2">
    <source>
        <dbReference type="ARBA" id="ARBA00035112"/>
    </source>
</evidence>
<dbReference type="Pfam" id="PF11807">
    <property type="entry name" value="UstYa"/>
    <property type="match status" value="1"/>
</dbReference>
<keyword evidence="3" id="KW-0812">Transmembrane</keyword>
<evidence type="ECO:0008006" key="6">
    <source>
        <dbReference type="Google" id="ProtNLM"/>
    </source>
</evidence>
<feature type="transmembrane region" description="Helical" evidence="3">
    <location>
        <begin position="39"/>
        <end position="63"/>
    </location>
</feature>
<comment type="pathway">
    <text evidence="1">Mycotoxin biosynthesis.</text>
</comment>
<dbReference type="AlphaFoldDB" id="A0A1L7X914"/>
<keyword evidence="3" id="KW-1133">Transmembrane helix</keyword>
<gene>
    <name evidence="4" type="ORF">PAC_11408</name>
</gene>